<reference evidence="1 2" key="1">
    <citation type="submission" date="2020-02" db="EMBL/GenBank/DDBJ databases">
        <authorList>
            <person name="Ferguson B K."/>
        </authorList>
    </citation>
    <scope>NUCLEOTIDE SEQUENCE [LARGE SCALE GENOMIC DNA]</scope>
</reference>
<dbReference type="Proteomes" id="UP000479000">
    <property type="component" value="Unassembled WGS sequence"/>
</dbReference>
<dbReference type="AlphaFoldDB" id="A0A6H5G527"/>
<gene>
    <name evidence="1" type="ORF">NTEN_LOCUS3945</name>
</gene>
<name>A0A6H5G527_9HEMI</name>
<sequence>MFQMESTGSECDMRIGRADVGGSEMRTRGVFRTAHVNEDLRPLDPFVITKFMRLGLVITRYRSGKVDILCYSCTTAISILNFGQKERPSSALEPAIFLKPSPPSPTPRPGHRTRVARLEASAFTTPNDPSLVEAPPASATAFSMLIFTDDDPAMTSSREKWQEMQNV</sequence>
<protein>
    <submittedName>
        <fullName evidence="1">Uncharacterized protein</fullName>
    </submittedName>
</protein>
<dbReference type="EMBL" id="CADCXU010005900">
    <property type="protein sequence ID" value="CAA9997651.1"/>
    <property type="molecule type" value="Genomic_DNA"/>
</dbReference>
<proteinExistence type="predicted"/>
<organism evidence="1 2">
    <name type="scientific">Nesidiocoris tenuis</name>
    <dbReference type="NCBI Taxonomy" id="355587"/>
    <lineage>
        <taxon>Eukaryota</taxon>
        <taxon>Metazoa</taxon>
        <taxon>Ecdysozoa</taxon>
        <taxon>Arthropoda</taxon>
        <taxon>Hexapoda</taxon>
        <taxon>Insecta</taxon>
        <taxon>Pterygota</taxon>
        <taxon>Neoptera</taxon>
        <taxon>Paraneoptera</taxon>
        <taxon>Hemiptera</taxon>
        <taxon>Heteroptera</taxon>
        <taxon>Panheteroptera</taxon>
        <taxon>Cimicomorpha</taxon>
        <taxon>Miridae</taxon>
        <taxon>Dicyphina</taxon>
        <taxon>Nesidiocoris</taxon>
    </lineage>
</organism>
<accession>A0A6H5G527</accession>
<evidence type="ECO:0000313" key="1">
    <source>
        <dbReference type="EMBL" id="CAA9997651.1"/>
    </source>
</evidence>
<keyword evidence="2" id="KW-1185">Reference proteome</keyword>
<evidence type="ECO:0000313" key="2">
    <source>
        <dbReference type="Proteomes" id="UP000479000"/>
    </source>
</evidence>